<dbReference type="Proteomes" id="UP000218209">
    <property type="component" value="Unassembled WGS sequence"/>
</dbReference>
<dbReference type="GO" id="GO:1990234">
    <property type="term" value="C:transferase complex"/>
    <property type="evidence" value="ECO:0007669"/>
    <property type="project" value="UniProtKB-ARBA"/>
</dbReference>
<dbReference type="Gene3D" id="1.10.10.10">
    <property type="entry name" value="Winged helix-like DNA-binding domain superfamily/Winged helix DNA-binding domain"/>
    <property type="match status" value="1"/>
</dbReference>
<dbReference type="PANTHER" id="PTHR22847">
    <property type="entry name" value="WD40 REPEAT PROTEIN"/>
    <property type="match status" value="1"/>
</dbReference>
<organism evidence="6 7">
    <name type="scientific">Porphyra umbilicalis</name>
    <name type="common">Purple laver</name>
    <name type="synonym">Red alga</name>
    <dbReference type="NCBI Taxonomy" id="2786"/>
    <lineage>
        <taxon>Eukaryota</taxon>
        <taxon>Rhodophyta</taxon>
        <taxon>Bangiophyceae</taxon>
        <taxon>Bangiales</taxon>
        <taxon>Bangiaceae</taxon>
        <taxon>Porphyra</taxon>
    </lineage>
</organism>
<dbReference type="InterPro" id="IPR036388">
    <property type="entry name" value="WH-like_DNA-bd_sf"/>
</dbReference>
<evidence type="ECO:0000256" key="3">
    <source>
        <dbReference type="ARBA" id="ARBA00022737"/>
    </source>
</evidence>
<dbReference type="GO" id="GO:0005634">
    <property type="term" value="C:nucleus"/>
    <property type="evidence" value="ECO:0007669"/>
    <property type="project" value="TreeGrafter"/>
</dbReference>
<feature type="repeat" description="WD" evidence="4">
    <location>
        <begin position="1543"/>
        <end position="1589"/>
    </location>
</feature>
<dbReference type="Pfam" id="PF00931">
    <property type="entry name" value="NB-ARC"/>
    <property type="match status" value="1"/>
</dbReference>
<dbReference type="PANTHER" id="PTHR22847:SF637">
    <property type="entry name" value="WD REPEAT DOMAIN 5B"/>
    <property type="match status" value="1"/>
</dbReference>
<feature type="repeat" description="WD" evidence="4">
    <location>
        <begin position="1355"/>
        <end position="1401"/>
    </location>
</feature>
<dbReference type="Gene3D" id="3.40.50.300">
    <property type="entry name" value="P-loop containing nucleotide triphosphate hydrolases"/>
    <property type="match status" value="1"/>
</dbReference>
<evidence type="ECO:0000256" key="4">
    <source>
        <dbReference type="PROSITE-ProRule" id="PRU00221"/>
    </source>
</evidence>
<feature type="repeat" description="WD" evidence="4">
    <location>
        <begin position="1402"/>
        <end position="1448"/>
    </location>
</feature>
<dbReference type="SMART" id="SM00320">
    <property type="entry name" value="WD40"/>
    <property type="match status" value="13"/>
</dbReference>
<dbReference type="PROSITE" id="PS50082">
    <property type="entry name" value="WD_REPEATS_2"/>
    <property type="match status" value="13"/>
</dbReference>
<accession>A0A1X6PIQ0</accession>
<keyword evidence="2 4" id="KW-0853">WD repeat</keyword>
<feature type="repeat" description="WD" evidence="4">
    <location>
        <begin position="1308"/>
        <end position="1354"/>
    </location>
</feature>
<dbReference type="SUPFAM" id="SSF52540">
    <property type="entry name" value="P-loop containing nucleoside triphosphate hydrolases"/>
    <property type="match status" value="1"/>
</dbReference>
<dbReference type="InterPro" id="IPR020472">
    <property type="entry name" value="WD40_PAC1"/>
</dbReference>
<dbReference type="PRINTS" id="PR00320">
    <property type="entry name" value="GPROTEINBRPT"/>
</dbReference>
<feature type="repeat" description="WD" evidence="4">
    <location>
        <begin position="1120"/>
        <end position="1166"/>
    </location>
</feature>
<dbReference type="PROSITE" id="PS50294">
    <property type="entry name" value="WD_REPEATS_REGION"/>
    <property type="match status" value="11"/>
</dbReference>
<dbReference type="InterPro" id="IPR001680">
    <property type="entry name" value="WD40_rpt"/>
</dbReference>
<dbReference type="OrthoDB" id="6333370at2759"/>
<dbReference type="Gene3D" id="2.130.10.10">
    <property type="entry name" value="YVTN repeat-like/Quinoprotein amine dehydrogenase"/>
    <property type="match status" value="4"/>
</dbReference>
<feature type="repeat" description="WD" evidence="4">
    <location>
        <begin position="1496"/>
        <end position="1542"/>
    </location>
</feature>
<dbReference type="PRINTS" id="PR00364">
    <property type="entry name" value="DISEASERSIST"/>
</dbReference>
<dbReference type="InterPro" id="IPR002182">
    <property type="entry name" value="NB-ARC"/>
</dbReference>
<dbReference type="SUPFAM" id="SSF50978">
    <property type="entry name" value="WD40 repeat-like"/>
    <property type="match status" value="3"/>
</dbReference>
<feature type="repeat" description="WD" evidence="4">
    <location>
        <begin position="1449"/>
        <end position="1495"/>
    </location>
</feature>
<keyword evidence="7" id="KW-1185">Reference proteome</keyword>
<evidence type="ECO:0000256" key="2">
    <source>
        <dbReference type="ARBA" id="ARBA00022574"/>
    </source>
</evidence>
<name>A0A1X6PIQ0_PORUM</name>
<dbReference type="EMBL" id="KV918771">
    <property type="protein sequence ID" value="OSX80616.1"/>
    <property type="molecule type" value="Genomic_DNA"/>
</dbReference>
<feature type="domain" description="NB-ARC" evidence="5">
    <location>
        <begin position="418"/>
        <end position="583"/>
    </location>
</feature>
<evidence type="ECO:0000259" key="5">
    <source>
        <dbReference type="Pfam" id="PF00931"/>
    </source>
</evidence>
<keyword evidence="3" id="KW-0677">Repeat</keyword>
<evidence type="ECO:0000313" key="7">
    <source>
        <dbReference type="Proteomes" id="UP000218209"/>
    </source>
</evidence>
<comment type="subcellular location">
    <subcellularLocation>
        <location evidence="1">Plastid</location>
    </subcellularLocation>
</comment>
<dbReference type="Pfam" id="PF00400">
    <property type="entry name" value="WD40"/>
    <property type="match status" value="13"/>
</dbReference>
<evidence type="ECO:0000256" key="1">
    <source>
        <dbReference type="ARBA" id="ARBA00004474"/>
    </source>
</evidence>
<gene>
    <name evidence="6" type="ORF">BU14_0048s0031</name>
</gene>
<protein>
    <recommendedName>
        <fullName evidence="5">NB-ARC domain-containing protein</fullName>
    </recommendedName>
</protein>
<dbReference type="CDD" id="cd00200">
    <property type="entry name" value="WD40"/>
    <property type="match status" value="2"/>
</dbReference>
<dbReference type="GO" id="GO:0043531">
    <property type="term" value="F:ADP binding"/>
    <property type="evidence" value="ECO:0007669"/>
    <property type="project" value="InterPro"/>
</dbReference>
<dbReference type="InterPro" id="IPR015943">
    <property type="entry name" value="WD40/YVTN_repeat-like_dom_sf"/>
</dbReference>
<dbReference type="GO" id="GO:0009536">
    <property type="term" value="C:plastid"/>
    <property type="evidence" value="ECO:0007669"/>
    <property type="project" value="UniProtKB-SubCell"/>
</dbReference>
<reference evidence="6 7" key="1">
    <citation type="submission" date="2017-03" db="EMBL/GenBank/DDBJ databases">
        <title>WGS assembly of Porphyra umbilicalis.</title>
        <authorList>
            <person name="Brawley S.H."/>
            <person name="Blouin N.A."/>
            <person name="Ficko-Blean E."/>
            <person name="Wheeler G.L."/>
            <person name="Lohr M."/>
            <person name="Goodson H.V."/>
            <person name="Jenkins J.W."/>
            <person name="Blaby-Haas C.E."/>
            <person name="Helliwell K.E."/>
            <person name="Chan C."/>
            <person name="Marriage T."/>
            <person name="Bhattacharya D."/>
            <person name="Klein A.S."/>
            <person name="Badis Y."/>
            <person name="Brodie J."/>
            <person name="Cao Y."/>
            <person name="Collen J."/>
            <person name="Dittami S.M."/>
            <person name="Gachon C.M."/>
            <person name="Green B.R."/>
            <person name="Karpowicz S."/>
            <person name="Kim J.W."/>
            <person name="Kudahl U."/>
            <person name="Lin S."/>
            <person name="Michel G."/>
            <person name="Mittag M."/>
            <person name="Olson B.J."/>
            <person name="Pangilinan J."/>
            <person name="Peng Y."/>
            <person name="Qiu H."/>
            <person name="Shu S."/>
            <person name="Singer J.T."/>
            <person name="Smith A.G."/>
            <person name="Sprecher B.N."/>
            <person name="Wagner V."/>
            <person name="Wang W."/>
            <person name="Wang Z.-Y."/>
            <person name="Yan J."/>
            <person name="Yarish C."/>
            <person name="Zoeuner-Riek S."/>
            <person name="Zhuang Y."/>
            <person name="Zou Y."/>
            <person name="Lindquist E.A."/>
            <person name="Grimwood J."/>
            <person name="Barry K."/>
            <person name="Rokhsar D.S."/>
            <person name="Schmutz J."/>
            <person name="Stiller J.W."/>
            <person name="Grossman A.R."/>
            <person name="Prochnik S.E."/>
        </authorList>
    </citation>
    <scope>NUCLEOTIDE SEQUENCE [LARGE SCALE GENOMIC DNA]</scope>
    <source>
        <strain evidence="6">4086291</strain>
    </source>
</reference>
<feature type="repeat" description="WD" evidence="4">
    <location>
        <begin position="1073"/>
        <end position="1119"/>
    </location>
</feature>
<feature type="repeat" description="WD" evidence="4">
    <location>
        <begin position="1261"/>
        <end position="1307"/>
    </location>
</feature>
<evidence type="ECO:0000313" key="6">
    <source>
        <dbReference type="EMBL" id="OSX80616.1"/>
    </source>
</evidence>
<feature type="repeat" description="WD" evidence="4">
    <location>
        <begin position="979"/>
        <end position="1025"/>
    </location>
</feature>
<dbReference type="InterPro" id="IPR036322">
    <property type="entry name" value="WD40_repeat_dom_sf"/>
</dbReference>
<feature type="repeat" description="WD" evidence="4">
    <location>
        <begin position="1214"/>
        <end position="1260"/>
    </location>
</feature>
<sequence length="1684" mass="175210">MAAAGSRTAPTDYDLPLADDEEGLKALMRPCTGRVQLIEPAGRLGCVTCTAGSVKLIPATVWVHCGVHYRLEQPGDAGCTLPSPGDMPPMDRPGTGYRFCPLPRNHGEGAAASLVDVFRAQATGDWSSIAGRWVVQVSLSRDPDPLLRFCAASEEDARAWQRQLRMRTAPLWMVWARHVGVVGGGSGSGDAVGPTPAGAGDATRLTALSSCTQGIRRALADGSLADGAGVATSIANPEVHNLAVAFGPLVGTALAALSFGLKVFVAAGQVDGAVGDASAALQDVIDACKQYLLPVVKDLEVSSVVNVGGLLERLSSLVADVEEAAGEMHHLMWSRRQRWWRACSAVSRGLNVGQALEARMSQIDKEARRVMSLLPIAQLRDLKDAPKRAAIQAAKKDLPPLPPNVFTQWDDSGYPATALYAALLESGNASCVAIGAQGMGGVGKTVCCTLVAHRLVAEEEGRERFSDGVHWVQLSKAISREQVHKSICALATTLTRDKVEAVDLDMAVKRLHEALKGKRCLVVVDDVWDSTWVDCFYQALHGRAGSSLLFSTRQTDFTDRWPDIQAVSVDVLSGAAAAGVLCNHAKVDGVDRVDRSESLVTQAVELCSGLALALAVMGALVREGGWKASIKQVQDDRDSLLSKSFTGSESYVSLWACLRISRRALGINKEHRNQCWKQFLALCVMTYKEEVPAAGLAALWGAKMPAVERIARKLQACSLVTLQGGGDVDGHSEPLRLSLHDLVVDFLGSDVTLTAADREDFNRKLLSGYCRRHSIDTEPTGGSKTSGAVRELWKLPMDNFIERALPRLLRGGGAEEELKLLLLAMPYIAWRVEVSGGTCGLYRAECRHAKVDVLDRVATVVEGALADQDLSLSVRLQQAAFEVAERFGPRLQPAVQAAEKPLLVRLHHSARLFLEKPALALLAGDGLAPRAERRVFRSDGFVRCMCTVTTGGATQVVLPQVGGRLLVMDEETGSRMAVLSGHTRTVTCVAVLDGGGGGDVARVVSGSGDKTLRVWDVANGTCVTTLTGHTAWVTCVAVVDGGGGGGAARVVSGSDDRMLRVWDVANGTCVATLTGHTGAVRCVAVVDGGGGGGASRVVSGSRDNTLRVWDLASGTCVTTLTGHTHWVTCMTVVDGGGGVGAVRVVSGSLDKTLRVWDVANGTCVTTLTGHTRTVSCVAAVDGGGGGGAAQVVSGSHDQTLRVWDLANGTCATTLTGHTRTVSCVAVVDGGWGVGAARVVSGSRDNTLRVWDFANGTCVSTRTGHTDWVECVTVVEGGGVGGAARVVSGSRDKTLRVWDVANGTCVTTLTGHTGAVSCVAVVDGGGGGGAARVVSGSGDDTLRVWDVAKGRCLTTLTGHTRTVSCVAVMDGGGGGGASRVVSGSLDKTLRVWDVASGTCVTTLTGHTHWVTCVAVVEGGGGGDAARVVSGSGDKTLRVWDVANGTCVSTLTGHTNWVECVAVVDGGGGGGASRVVSGSDDKSLRVWDVANGTCVTTFTGHTHWVTCVAVVDGGGGGGASRVVSGSYDKTLRVWDLANGTCVATLTGHTRTVSCVAVVDGGGGGGAARVVSGSLDKTLRVWDVDAGTFLAVLDGKSQWTSSFSGKHSVPCIEPSLGSCGSAMCVVGGASFAGFVDYDGRCALVGDHGRSLRFFGAPPRTTVVCCVSPSCVVFGTHHGGVHVGCFFS</sequence>
<feature type="repeat" description="WD" evidence="4">
    <location>
        <begin position="1167"/>
        <end position="1213"/>
    </location>
</feature>
<proteinExistence type="predicted"/>
<feature type="repeat" description="WD" evidence="4">
    <location>
        <begin position="1026"/>
        <end position="1072"/>
    </location>
</feature>
<dbReference type="GO" id="GO:0005829">
    <property type="term" value="C:cytosol"/>
    <property type="evidence" value="ECO:0007669"/>
    <property type="project" value="UniProtKB-ARBA"/>
</dbReference>
<dbReference type="InterPro" id="IPR027417">
    <property type="entry name" value="P-loop_NTPase"/>
</dbReference>
<dbReference type="PROSITE" id="PS00678">
    <property type="entry name" value="WD_REPEATS_1"/>
    <property type="match status" value="13"/>
</dbReference>
<dbReference type="InterPro" id="IPR019775">
    <property type="entry name" value="WD40_repeat_CS"/>
</dbReference>